<proteinExistence type="predicted"/>
<dbReference type="EMBL" id="ABWE02001950">
    <property type="status" value="NOT_ANNOTATED_CDS"/>
    <property type="molecule type" value="Genomic_DNA"/>
</dbReference>
<dbReference type="STRING" id="559515.M4B8R5"/>
<reference evidence="2" key="2">
    <citation type="submission" date="2015-06" db="UniProtKB">
        <authorList>
            <consortium name="EnsemblProtists"/>
        </authorList>
    </citation>
    <scope>IDENTIFICATION</scope>
    <source>
        <strain evidence="2">Emoy2</strain>
    </source>
</reference>
<dbReference type="EnsemblProtists" id="HpaT802672">
    <property type="protein sequence ID" value="HpaP802672"/>
    <property type="gene ID" value="HpaG802672"/>
</dbReference>
<dbReference type="VEuPathDB" id="FungiDB:HpaG802672"/>
<dbReference type="EMBL" id="JH597989">
    <property type="status" value="NOT_ANNOTATED_CDS"/>
    <property type="molecule type" value="Genomic_DNA"/>
</dbReference>
<reference evidence="3" key="1">
    <citation type="journal article" date="2010" name="Science">
        <title>Signatures of adaptation to obligate biotrophy in the Hyaloperonospora arabidopsidis genome.</title>
        <authorList>
            <person name="Baxter L."/>
            <person name="Tripathy S."/>
            <person name="Ishaque N."/>
            <person name="Boot N."/>
            <person name="Cabral A."/>
            <person name="Kemen E."/>
            <person name="Thines M."/>
            <person name="Ah-Fong A."/>
            <person name="Anderson R."/>
            <person name="Badejoko W."/>
            <person name="Bittner-Eddy P."/>
            <person name="Boore J.L."/>
            <person name="Chibucos M.C."/>
            <person name="Coates M."/>
            <person name="Dehal P."/>
            <person name="Delehaunty K."/>
            <person name="Dong S."/>
            <person name="Downton P."/>
            <person name="Dumas B."/>
            <person name="Fabro G."/>
            <person name="Fronick C."/>
            <person name="Fuerstenberg S.I."/>
            <person name="Fulton L."/>
            <person name="Gaulin E."/>
            <person name="Govers F."/>
            <person name="Hughes L."/>
            <person name="Humphray S."/>
            <person name="Jiang R.H."/>
            <person name="Judelson H."/>
            <person name="Kamoun S."/>
            <person name="Kyung K."/>
            <person name="Meijer H."/>
            <person name="Minx P."/>
            <person name="Morris P."/>
            <person name="Nelson J."/>
            <person name="Phuntumart V."/>
            <person name="Qutob D."/>
            <person name="Rehmany A."/>
            <person name="Rougon-Cardoso A."/>
            <person name="Ryden P."/>
            <person name="Torto-Alalibo T."/>
            <person name="Studholme D."/>
            <person name="Wang Y."/>
            <person name="Win J."/>
            <person name="Wood J."/>
            <person name="Clifton S.W."/>
            <person name="Rogers J."/>
            <person name="Van den Ackerveken G."/>
            <person name="Jones J.D."/>
            <person name="McDowell J.M."/>
            <person name="Beynon J."/>
            <person name="Tyler B.M."/>
        </authorList>
    </citation>
    <scope>NUCLEOTIDE SEQUENCE [LARGE SCALE GENOMIC DNA]</scope>
    <source>
        <strain evidence="3">Emoy2</strain>
    </source>
</reference>
<dbReference type="EnsemblProtists" id="HpaT812192">
    <property type="protein sequence ID" value="HpaP812192"/>
    <property type="gene ID" value="HpaG812192"/>
</dbReference>
<dbReference type="AlphaFoldDB" id="M4B8R5"/>
<evidence type="ECO:0000313" key="3">
    <source>
        <dbReference type="Proteomes" id="UP000011713"/>
    </source>
</evidence>
<dbReference type="InParanoid" id="M4B8R5"/>
<organism evidence="2 3">
    <name type="scientific">Hyaloperonospora arabidopsidis (strain Emoy2)</name>
    <name type="common">Downy mildew agent</name>
    <name type="synonym">Peronospora arabidopsidis</name>
    <dbReference type="NCBI Taxonomy" id="559515"/>
    <lineage>
        <taxon>Eukaryota</taxon>
        <taxon>Sar</taxon>
        <taxon>Stramenopiles</taxon>
        <taxon>Oomycota</taxon>
        <taxon>Peronosporomycetes</taxon>
        <taxon>Peronosporales</taxon>
        <taxon>Peronosporaceae</taxon>
        <taxon>Hyaloperonospora</taxon>
    </lineage>
</organism>
<dbReference type="HOGENOM" id="CLU_1963802_0_0_1"/>
<evidence type="ECO:0000313" key="2">
    <source>
        <dbReference type="EnsemblProtists" id="HpaP802672"/>
    </source>
</evidence>
<dbReference type="Proteomes" id="UP000011713">
    <property type="component" value="Unassembled WGS sequence"/>
</dbReference>
<evidence type="ECO:0000256" key="1">
    <source>
        <dbReference type="SAM" id="MobiDB-lite"/>
    </source>
</evidence>
<accession>M4B8R5</accession>
<keyword evidence="3" id="KW-1185">Reference proteome</keyword>
<dbReference type="VEuPathDB" id="FungiDB:HpaG812192"/>
<feature type="region of interest" description="Disordered" evidence="1">
    <location>
        <begin position="1"/>
        <end position="32"/>
    </location>
</feature>
<sequence length="115" mass="13032">MEKIDMVSTAKGRGRAPAPRRNTDTSSNTGEKLKQLHESALRLLHFTKTMSLRVAHEVGNNNHQAVTTSWYRYGNLNSQRRRKAMKIGQQHAAQETTAWRMISGILAMTTGVRQR</sequence>
<protein>
    <submittedName>
        <fullName evidence="2">Uncharacterized protein</fullName>
    </submittedName>
</protein>
<name>M4B8R5_HYAAE</name>